<evidence type="ECO:0000259" key="2">
    <source>
        <dbReference type="SMART" id="SM00852"/>
    </source>
</evidence>
<dbReference type="AlphaFoldDB" id="A0A167X0P6"/>
<evidence type="ECO:0000313" key="4">
    <source>
        <dbReference type="Proteomes" id="UP000242877"/>
    </source>
</evidence>
<feature type="compositionally biased region" description="Acidic residues" evidence="1">
    <location>
        <begin position="282"/>
        <end position="297"/>
    </location>
</feature>
<dbReference type="Pfam" id="PF00994">
    <property type="entry name" value="MoCF_biosynth"/>
    <property type="match status" value="1"/>
</dbReference>
<reference evidence="3 4" key="1">
    <citation type="journal article" date="2016" name="Genome Biol. Evol.">
        <title>Divergent and convergent evolution of fungal pathogenicity.</title>
        <authorList>
            <person name="Shang Y."/>
            <person name="Xiao G."/>
            <person name="Zheng P."/>
            <person name="Cen K."/>
            <person name="Zhan S."/>
            <person name="Wang C."/>
        </authorList>
    </citation>
    <scope>NUCLEOTIDE SEQUENCE [LARGE SCALE GENOMIC DNA]</scope>
    <source>
        <strain evidence="3 4">ARSEF 7405</strain>
    </source>
</reference>
<protein>
    <submittedName>
        <fullName evidence="3">Molybdopterin binding protein</fullName>
    </submittedName>
</protein>
<evidence type="ECO:0000256" key="1">
    <source>
        <dbReference type="SAM" id="MobiDB-lite"/>
    </source>
</evidence>
<proteinExistence type="predicted"/>
<dbReference type="InterPro" id="IPR056596">
    <property type="entry name" value="FLAD1_M"/>
</dbReference>
<dbReference type="Gene3D" id="3.40.980.10">
    <property type="entry name" value="MoaB/Mog-like domain"/>
    <property type="match status" value="1"/>
</dbReference>
<organism evidence="3 4">
    <name type="scientific">Ascosphaera apis ARSEF 7405</name>
    <dbReference type="NCBI Taxonomy" id="392613"/>
    <lineage>
        <taxon>Eukaryota</taxon>
        <taxon>Fungi</taxon>
        <taxon>Dikarya</taxon>
        <taxon>Ascomycota</taxon>
        <taxon>Pezizomycotina</taxon>
        <taxon>Eurotiomycetes</taxon>
        <taxon>Eurotiomycetidae</taxon>
        <taxon>Onygenales</taxon>
        <taxon>Ascosphaeraceae</taxon>
        <taxon>Ascosphaera</taxon>
    </lineage>
</organism>
<dbReference type="PANTHER" id="PTHR47675">
    <property type="entry name" value="MOLYBDOPTERIN BINDING DOMAIN PROTEIN (AFU_ORTHOLOGUE AFUA_5G11210)"/>
    <property type="match status" value="1"/>
</dbReference>
<dbReference type="Pfam" id="PF24102">
    <property type="entry name" value="FLAD1_M"/>
    <property type="match status" value="1"/>
</dbReference>
<accession>A0A167X0P6</accession>
<dbReference type="InterPro" id="IPR001453">
    <property type="entry name" value="MoaB/Mog_dom"/>
</dbReference>
<dbReference type="InterPro" id="IPR036425">
    <property type="entry name" value="MoaB/Mog-like_dom_sf"/>
</dbReference>
<evidence type="ECO:0000313" key="3">
    <source>
        <dbReference type="EMBL" id="KZZ89489.1"/>
    </source>
</evidence>
<dbReference type="Proteomes" id="UP000242877">
    <property type="component" value="Unassembled WGS sequence"/>
</dbReference>
<feature type="domain" description="MoaB/Mog" evidence="2">
    <location>
        <begin position="18"/>
        <end position="198"/>
    </location>
</feature>
<dbReference type="VEuPathDB" id="FungiDB:AAP_04244"/>
<dbReference type="CDD" id="cd00885">
    <property type="entry name" value="cinA"/>
    <property type="match status" value="1"/>
</dbReference>
<dbReference type="EMBL" id="AZGZ01000020">
    <property type="protein sequence ID" value="KZZ89489.1"/>
    <property type="molecule type" value="Genomic_DNA"/>
</dbReference>
<dbReference type="SUPFAM" id="SSF53218">
    <property type="entry name" value="Molybdenum cofactor biosynthesis proteins"/>
    <property type="match status" value="1"/>
</dbReference>
<gene>
    <name evidence="3" type="ORF">AAP_04244</name>
</gene>
<dbReference type="GO" id="GO:0042726">
    <property type="term" value="P:flavin-containing compound metabolic process"/>
    <property type="evidence" value="ECO:0007669"/>
    <property type="project" value="TreeGrafter"/>
</dbReference>
<dbReference type="SMART" id="SM00852">
    <property type="entry name" value="MoCF_biosynth"/>
    <property type="match status" value="1"/>
</dbReference>
<sequence>MSSSAKSSGSAAPIRTAACLIIGDEILGGKTQDTNGHFFARYCFDLGITLKRIEVIPDEEDDIIEAVRRMSDKYDFVITSGGIGPTHDDMTYASIAKAFNLPLKLTEEGFRRMRQLYKPKQANVEFDWDTPSEILEAKLRMLKLPIDESRDESEQVLFPDDELWIPLSCVNRNVYIFPGIPLLQQKMLNGLKPRIAKRVSNPEHEKGMHRVTIATPMYESEIAGYLTKLSHKLAPHETKVGSYPSWGKKRNTVVLTGRDLKYMEGLVHDIEEAVRGKRIYSDDEDPFDAEGDSPSDD</sequence>
<dbReference type="OrthoDB" id="448496at2759"/>
<dbReference type="PANTHER" id="PTHR47675:SF1">
    <property type="entry name" value="MOLYBDOPTERIN BINDING DOMAIN PROTEIN (AFU_ORTHOLOGUE AFUA_5G11210)"/>
    <property type="match status" value="1"/>
</dbReference>
<dbReference type="GO" id="GO:0047884">
    <property type="term" value="F:FAD diphosphatase activity"/>
    <property type="evidence" value="ECO:0007669"/>
    <property type="project" value="TreeGrafter"/>
</dbReference>
<name>A0A167X0P6_9EURO</name>
<comment type="caution">
    <text evidence="3">The sequence shown here is derived from an EMBL/GenBank/DDBJ whole genome shotgun (WGS) entry which is preliminary data.</text>
</comment>
<feature type="region of interest" description="Disordered" evidence="1">
    <location>
        <begin position="278"/>
        <end position="297"/>
    </location>
</feature>
<keyword evidence="4" id="KW-1185">Reference proteome</keyword>